<reference evidence="5 6" key="1">
    <citation type="journal article" date="2018" name="Plant J.">
        <title>Genome sequences of Chlorella sorokiniana UTEX 1602 and Micractinium conductrix SAG 241.80: implications to maltose excretion by a green alga.</title>
        <authorList>
            <person name="Arriola M.B."/>
            <person name="Velmurugan N."/>
            <person name="Zhang Y."/>
            <person name="Plunkett M.H."/>
            <person name="Hondzo H."/>
            <person name="Barney B.M."/>
        </authorList>
    </citation>
    <scope>NUCLEOTIDE SEQUENCE [LARGE SCALE GENOMIC DNA]</scope>
    <source>
        <strain evidence="6">UTEX 1602</strain>
    </source>
</reference>
<feature type="compositionally biased region" description="Low complexity" evidence="2">
    <location>
        <begin position="979"/>
        <end position="989"/>
    </location>
</feature>
<accession>A0A2P6TBH2</accession>
<proteinExistence type="predicted"/>
<feature type="compositionally biased region" description="Basic residues" evidence="2">
    <location>
        <begin position="1190"/>
        <end position="1204"/>
    </location>
</feature>
<dbReference type="OrthoDB" id="1926878at2759"/>
<dbReference type="PANTHER" id="PTHR10763:SF26">
    <property type="entry name" value="CELL DIVISION CONTROL PROTEIN 6 HOMOLOG"/>
    <property type="match status" value="1"/>
</dbReference>
<dbReference type="Gene3D" id="1.10.8.60">
    <property type="match status" value="1"/>
</dbReference>
<feature type="domain" description="Cdc6 C-terminal" evidence="4">
    <location>
        <begin position="1494"/>
        <end position="1576"/>
    </location>
</feature>
<feature type="compositionally biased region" description="Low complexity" evidence="2">
    <location>
        <begin position="869"/>
        <end position="916"/>
    </location>
</feature>
<dbReference type="Gene3D" id="3.40.50.300">
    <property type="entry name" value="P-loop containing nucleotide triphosphate hydrolases"/>
    <property type="match status" value="2"/>
</dbReference>
<dbReference type="InterPro" id="IPR015163">
    <property type="entry name" value="Cdc6_C"/>
</dbReference>
<evidence type="ECO:0000259" key="4">
    <source>
        <dbReference type="SMART" id="SM01074"/>
    </source>
</evidence>
<keyword evidence="5" id="KW-0132">Cell division</keyword>
<keyword evidence="6" id="KW-1185">Reference proteome</keyword>
<evidence type="ECO:0000313" key="5">
    <source>
        <dbReference type="EMBL" id="PRW05904.1"/>
    </source>
</evidence>
<dbReference type="SMART" id="SM01074">
    <property type="entry name" value="Cdc6_C"/>
    <property type="match status" value="1"/>
</dbReference>
<dbReference type="Pfam" id="PF09079">
    <property type="entry name" value="WHD_Cdc6"/>
    <property type="match status" value="1"/>
</dbReference>
<organism evidence="5 6">
    <name type="scientific">Chlorella sorokiniana</name>
    <name type="common">Freshwater green alga</name>
    <dbReference type="NCBI Taxonomy" id="3076"/>
    <lineage>
        <taxon>Eukaryota</taxon>
        <taxon>Viridiplantae</taxon>
        <taxon>Chlorophyta</taxon>
        <taxon>core chlorophytes</taxon>
        <taxon>Trebouxiophyceae</taxon>
        <taxon>Chlorellales</taxon>
        <taxon>Chlorellaceae</taxon>
        <taxon>Chlorella clade</taxon>
        <taxon>Chlorella</taxon>
    </lineage>
</organism>
<dbReference type="InterPro" id="IPR003593">
    <property type="entry name" value="AAA+_ATPase"/>
</dbReference>
<evidence type="ECO:0000256" key="1">
    <source>
        <dbReference type="ARBA" id="ARBA00022705"/>
    </source>
</evidence>
<feature type="region of interest" description="Disordered" evidence="2">
    <location>
        <begin position="566"/>
        <end position="585"/>
    </location>
</feature>
<dbReference type="GO" id="GO:0033314">
    <property type="term" value="P:mitotic DNA replication checkpoint signaling"/>
    <property type="evidence" value="ECO:0007669"/>
    <property type="project" value="TreeGrafter"/>
</dbReference>
<feature type="region of interest" description="Disordered" evidence="2">
    <location>
        <begin position="1369"/>
        <end position="1390"/>
    </location>
</feature>
<dbReference type="GO" id="GO:0051301">
    <property type="term" value="P:cell division"/>
    <property type="evidence" value="ECO:0007669"/>
    <property type="project" value="UniProtKB-KW"/>
</dbReference>
<keyword evidence="1" id="KW-0235">DNA replication</keyword>
<feature type="compositionally biased region" description="Low complexity" evidence="2">
    <location>
        <begin position="726"/>
        <end position="768"/>
    </location>
</feature>
<feature type="compositionally biased region" description="Basic residues" evidence="2">
    <location>
        <begin position="931"/>
        <end position="941"/>
    </location>
</feature>
<dbReference type="GO" id="GO:0003688">
    <property type="term" value="F:DNA replication origin binding"/>
    <property type="evidence" value="ECO:0007669"/>
    <property type="project" value="TreeGrafter"/>
</dbReference>
<sequence>MCYIAACGVADPKAVLLQSPPLFVYDHGALGFLQRRLLLQHAFQLTATQLYGQQAYCIARREPLELAQRLQFVEQRGQAHRLVAKAKVAQLSAARPALAAPRLTAALPRRVAAPPPAPRGRPVVTWAAARPEPGSGGQRMRANTSVQRSKDSKTGSLTFKQQAALAAGLQPLADLAGVNAAAAERLCSKVATRSAEFQNLVVQHGAAVAQMLLALGVEQGQLAQLLSSCPELFTWTAAVRGRLPARFEELLQLLMPDPEPEDEDTAAKIRQAAATAAAQCFIAYPEAAIAGSFAPAINVLAPVGSHPDSLVLRPRQLARVLECAPATVELLCQPVNELQRGLDTFQQRYLEHWRKRDSTNFKNPYDPNAKIKNPDDVLAGCLRKKWQVLLTDPAHLTQVEQMLQRSIGQEPGDGTRFVVYCIWHHPWLVYAHEDPDKRAAMLDELELRADALAAEFGRPRLCGAQSSVLPALLSVDTAVWQMALAVWEALGVPDPKGLAIRCPYATTCNWLSVDRMANSLALQRLLPEQPTLVEVVEYACARVAATSTERLIGRLLHALICGCRGRTRPPRPREQPPLNAGHARPCMSGGWDSSFAVWLTDSDEEEFLSPAPAAVQAAAAAAVRPDSSLQQGEGQRADAMARGKTRRSNATMSTPAGKKAGAAGGGRKAAAAQQRAAAAGTREPRARKRAASTAAKPADEEQENKQVQNAAAADDVGPPQKRQRRGSAAGAGTPAAAALSPAAGSRRTRGSAGKQQQAKQPAKQQPQEQQEEEAERQRQATAAAPEPQQQQQQVELVVRRRPRQQQQPLTSQGLQPSQSIHDSILKSPSPGMRARPSGSIAARPSIMHELRAAGAAAVEQGAVDQPVAQQAQQVQQAEPAPAAAAVEPEAAAGEPAAEQQPQQAQQQGAAEQAAAGFERTGSSPLQAPGAKRQRTSPRRSPKPLPTDSGRPGGSVRFDLPAGTAAGPSNFTAGAGGSPGTSTAAQRGAEAAADAWWDPLDPEKVQAVKQVLHISGYVKGTIPLCREKQAGEVGGWLRRQMAAGRGSSMYLSGPPGTGKSLTAHEVVRQCWRPAPPTGGEQEEEEAQQQGQLPPPALISINCMSLTDPQQVVERILLGYSQACAAPHPEAAMAAGEDPIVYPAAEGASAAASSKTRRRSASDPLQQLQRLVLLPLPGAAGAAAKPAAGRRGSGKKSAGRGQKRKSAGSGAAAAGAAAAGERGWLVVILDELDSLLSGSRGEELVEKLFVLAHAERSRLLLLGIANSIDLVQQLMRQGGPLQRNNLRCGHEPFPAYLKTQFSRVLHQRLELLPGRAFQPNTIEFCCRRMYNGNGDMRLALESCSLAAEVAARAAAQAAAEAAAAAAKAAAGGQGSQGNEGSGSPTSVPPKAGSKLIAMPHMAEALNTVCGGLGASRKQVESLKALPPQQQLMMATLGKLLGDLLPSRGLTVRQPAAMPTPSTARKAGGKGAAASRARASFMSPANSLSSRKSAGSLLSAGGSVTSGMPRSREVLLGQLEEAFTGLCRQLGMKAYTSGEFSTACDNLQGLGLLDLVEAREPKWRRVTLKVPEDDIILALSDVPVLYKAIAG</sequence>
<dbReference type="GO" id="GO:0005634">
    <property type="term" value="C:nucleus"/>
    <property type="evidence" value="ECO:0007669"/>
    <property type="project" value="TreeGrafter"/>
</dbReference>
<feature type="compositionally biased region" description="Low complexity" evidence="2">
    <location>
        <begin position="779"/>
        <end position="796"/>
    </location>
</feature>
<dbReference type="PANTHER" id="PTHR10763">
    <property type="entry name" value="CELL DIVISION CONTROL PROTEIN 6-RELATED"/>
    <property type="match status" value="1"/>
</dbReference>
<feature type="region of interest" description="Disordered" evidence="2">
    <location>
        <begin position="129"/>
        <end position="154"/>
    </location>
</feature>
<name>A0A2P6TBH2_CHLSO</name>
<protein>
    <submittedName>
        <fullName evidence="5">Cell division control 6</fullName>
    </submittedName>
</protein>
<evidence type="ECO:0000256" key="2">
    <source>
        <dbReference type="SAM" id="MobiDB-lite"/>
    </source>
</evidence>
<feature type="region of interest" description="Disordered" evidence="2">
    <location>
        <begin position="1451"/>
        <end position="1473"/>
    </location>
</feature>
<feature type="compositionally biased region" description="Low complexity" evidence="2">
    <location>
        <begin position="804"/>
        <end position="818"/>
    </location>
</feature>
<feature type="region of interest" description="Disordered" evidence="2">
    <location>
        <begin position="869"/>
        <end position="989"/>
    </location>
</feature>
<feature type="region of interest" description="Disordered" evidence="2">
    <location>
        <begin position="622"/>
        <end position="838"/>
    </location>
</feature>
<dbReference type="SMART" id="SM00382">
    <property type="entry name" value="AAA"/>
    <property type="match status" value="1"/>
</dbReference>
<feature type="compositionally biased region" description="Low complexity" evidence="2">
    <location>
        <begin position="668"/>
        <end position="680"/>
    </location>
</feature>
<dbReference type="InterPro" id="IPR050311">
    <property type="entry name" value="ORC1/CDC6"/>
</dbReference>
<dbReference type="GO" id="GO:0006270">
    <property type="term" value="P:DNA replication initiation"/>
    <property type="evidence" value="ECO:0007669"/>
    <property type="project" value="TreeGrafter"/>
</dbReference>
<dbReference type="STRING" id="3076.A0A2P6TBH2"/>
<feature type="compositionally biased region" description="Gly residues" evidence="2">
    <location>
        <begin position="1369"/>
        <end position="1378"/>
    </location>
</feature>
<comment type="caution">
    <text evidence="5">The sequence shown here is derived from an EMBL/GenBank/DDBJ whole genome shotgun (WGS) entry which is preliminary data.</text>
</comment>
<evidence type="ECO:0000259" key="3">
    <source>
        <dbReference type="SMART" id="SM00382"/>
    </source>
</evidence>
<dbReference type="EMBL" id="LHPG02000027">
    <property type="protein sequence ID" value="PRW05904.1"/>
    <property type="molecule type" value="Genomic_DNA"/>
</dbReference>
<feature type="compositionally biased region" description="Low complexity" evidence="2">
    <location>
        <begin position="1180"/>
        <end position="1189"/>
    </location>
</feature>
<evidence type="ECO:0000313" key="6">
    <source>
        <dbReference type="Proteomes" id="UP000239899"/>
    </source>
</evidence>
<dbReference type="SUPFAM" id="SSF52540">
    <property type="entry name" value="P-loop containing nucleoside triphosphate hydrolases"/>
    <property type="match status" value="1"/>
</dbReference>
<dbReference type="Proteomes" id="UP000239899">
    <property type="component" value="Unassembled WGS sequence"/>
</dbReference>
<feature type="domain" description="AAA+ ATPase" evidence="3">
    <location>
        <begin position="1044"/>
        <end position="1272"/>
    </location>
</feature>
<keyword evidence="5" id="KW-0131">Cell cycle</keyword>
<dbReference type="InterPro" id="IPR027417">
    <property type="entry name" value="P-loop_NTPase"/>
</dbReference>
<gene>
    <name evidence="5" type="ORF">C2E21_9397</name>
</gene>
<feature type="region of interest" description="Disordered" evidence="2">
    <location>
        <begin position="1180"/>
        <end position="1207"/>
    </location>
</feature>
<feature type="region of interest" description="Disordered" evidence="2">
    <location>
        <begin position="1070"/>
        <end position="1090"/>
    </location>
</feature>